<protein>
    <submittedName>
        <fullName evidence="1">Uncharacterized protein</fullName>
    </submittedName>
</protein>
<evidence type="ECO:0000313" key="2">
    <source>
        <dbReference type="Proteomes" id="UP001233172"/>
    </source>
</evidence>
<comment type="caution">
    <text evidence="1">The sequence shown here is derived from an EMBL/GenBank/DDBJ whole genome shotgun (WGS) entry which is preliminary data.</text>
</comment>
<accession>A0AAD8BA82</accession>
<sequence length="91" mass="9673">MGNKVDKIVSQAKEGTDALVKEQLPADSLVKENLPGEDCGCTNSDDGDAGDWSAAVLWASLEDLNFKTRKVTTITATISTGCTKSKGKRQI</sequence>
<reference evidence="1" key="1">
    <citation type="journal article" date="2023" name="PLoS Negl. Trop. Dis.">
        <title>A genome sequence for Biomphalaria pfeifferi, the major vector snail for the human-infecting parasite Schistosoma mansoni.</title>
        <authorList>
            <person name="Bu L."/>
            <person name="Lu L."/>
            <person name="Laidemitt M.R."/>
            <person name="Zhang S.M."/>
            <person name="Mutuku M."/>
            <person name="Mkoji G."/>
            <person name="Steinauer M."/>
            <person name="Loker E.S."/>
        </authorList>
    </citation>
    <scope>NUCLEOTIDE SEQUENCE</scope>
    <source>
        <strain evidence="1">KasaAsao</strain>
    </source>
</reference>
<evidence type="ECO:0000313" key="1">
    <source>
        <dbReference type="EMBL" id="KAK0050184.1"/>
    </source>
</evidence>
<reference evidence="1" key="2">
    <citation type="submission" date="2023-04" db="EMBL/GenBank/DDBJ databases">
        <authorList>
            <person name="Bu L."/>
            <person name="Lu L."/>
            <person name="Laidemitt M.R."/>
            <person name="Zhang S.M."/>
            <person name="Mutuku M."/>
            <person name="Mkoji G."/>
            <person name="Steinauer M."/>
            <person name="Loker E.S."/>
        </authorList>
    </citation>
    <scope>NUCLEOTIDE SEQUENCE</scope>
    <source>
        <strain evidence="1">KasaAsao</strain>
        <tissue evidence="1">Whole Snail</tissue>
    </source>
</reference>
<dbReference type="EMBL" id="JASAOG010000117">
    <property type="protein sequence ID" value="KAK0050184.1"/>
    <property type="molecule type" value="Genomic_DNA"/>
</dbReference>
<name>A0AAD8BA82_BIOPF</name>
<gene>
    <name evidence="1" type="ORF">Bpfe_020402</name>
</gene>
<organism evidence="1 2">
    <name type="scientific">Biomphalaria pfeifferi</name>
    <name type="common">Bloodfluke planorb</name>
    <name type="synonym">Freshwater snail</name>
    <dbReference type="NCBI Taxonomy" id="112525"/>
    <lineage>
        <taxon>Eukaryota</taxon>
        <taxon>Metazoa</taxon>
        <taxon>Spiralia</taxon>
        <taxon>Lophotrochozoa</taxon>
        <taxon>Mollusca</taxon>
        <taxon>Gastropoda</taxon>
        <taxon>Heterobranchia</taxon>
        <taxon>Euthyneura</taxon>
        <taxon>Panpulmonata</taxon>
        <taxon>Hygrophila</taxon>
        <taxon>Lymnaeoidea</taxon>
        <taxon>Planorbidae</taxon>
        <taxon>Biomphalaria</taxon>
    </lineage>
</organism>
<keyword evidence="2" id="KW-1185">Reference proteome</keyword>
<proteinExistence type="predicted"/>
<dbReference type="AlphaFoldDB" id="A0AAD8BA82"/>
<dbReference type="Proteomes" id="UP001233172">
    <property type="component" value="Unassembled WGS sequence"/>
</dbReference>